<evidence type="ECO:0000313" key="3">
    <source>
        <dbReference type="Proteomes" id="UP000017842"/>
    </source>
</evidence>
<keyword evidence="1" id="KW-0472">Membrane</keyword>
<dbReference type="RefSeq" id="WP_023493704.1">
    <property type="nucleotide sequence ID" value="NZ_AYLO01000026.1"/>
</dbReference>
<feature type="transmembrane region" description="Helical" evidence="1">
    <location>
        <begin position="133"/>
        <end position="150"/>
    </location>
</feature>
<keyword evidence="1" id="KW-0812">Transmembrane</keyword>
<feature type="transmembrane region" description="Helical" evidence="1">
    <location>
        <begin position="110"/>
        <end position="127"/>
    </location>
</feature>
<keyword evidence="3" id="KW-1185">Reference proteome</keyword>
<dbReference type="Proteomes" id="UP000017842">
    <property type="component" value="Unassembled WGS sequence"/>
</dbReference>
<dbReference type="STRING" id="1116472.MGMO_26c00040"/>
<keyword evidence="1" id="KW-1133">Transmembrane helix</keyword>
<dbReference type="EMBL" id="AYLO01000026">
    <property type="protein sequence ID" value="ESS73292.1"/>
    <property type="molecule type" value="Genomic_DNA"/>
</dbReference>
<evidence type="ECO:0000313" key="2">
    <source>
        <dbReference type="EMBL" id="ESS73292.1"/>
    </source>
</evidence>
<feature type="transmembrane region" description="Helical" evidence="1">
    <location>
        <begin position="7"/>
        <end position="29"/>
    </location>
</feature>
<proteinExistence type="predicted"/>
<dbReference type="OrthoDB" id="5568716at2"/>
<feature type="transmembrane region" description="Helical" evidence="1">
    <location>
        <begin position="60"/>
        <end position="79"/>
    </location>
</feature>
<evidence type="ECO:0000256" key="1">
    <source>
        <dbReference type="SAM" id="Phobius"/>
    </source>
</evidence>
<name>V5C483_9GAMM</name>
<sequence length="187" mass="21273">MKTVTFWEGVVIALLASVFGNIGFFALTFFCSDDFTLRMLISGLAFVYLFYLFSRSRERTGRIIATLSWLMLIGALWFFYPPLSLFLIFHVLAVWLIRCLYFYRSLLACLADLGLAALSVASAFWALHHTGSLFLAFWCFFLLQALFIYIPTGTKHPNPEIASKSETDFKRAYQAAEAAVRKLSTIN</sequence>
<feature type="transmembrane region" description="Helical" evidence="1">
    <location>
        <begin position="35"/>
        <end position="53"/>
    </location>
</feature>
<protein>
    <submittedName>
        <fullName evidence="2">Uncharacterized protein</fullName>
    </submittedName>
</protein>
<dbReference type="eggNOG" id="ENOG5032UMX">
    <property type="taxonomic scope" value="Bacteria"/>
</dbReference>
<gene>
    <name evidence="2" type="ORF">MGMO_26c00040</name>
</gene>
<dbReference type="AlphaFoldDB" id="V5C483"/>
<reference evidence="2 3" key="1">
    <citation type="journal article" date="2013" name="Genome Announc.">
        <title>Draft Genome Sequence of the Methanotrophic Gammaproteobacterium Methyloglobulus morosus DSM 22980 Strain KoM1.</title>
        <authorList>
            <person name="Poehlein A."/>
            <person name="Deutzmann J.S."/>
            <person name="Daniel R."/>
            <person name="Simeonova D.D."/>
        </authorList>
    </citation>
    <scope>NUCLEOTIDE SEQUENCE [LARGE SCALE GENOMIC DNA]</scope>
    <source>
        <strain evidence="2 3">KoM1</strain>
    </source>
</reference>
<organism evidence="2 3">
    <name type="scientific">Methyloglobulus morosus KoM1</name>
    <dbReference type="NCBI Taxonomy" id="1116472"/>
    <lineage>
        <taxon>Bacteria</taxon>
        <taxon>Pseudomonadati</taxon>
        <taxon>Pseudomonadota</taxon>
        <taxon>Gammaproteobacteria</taxon>
        <taxon>Methylococcales</taxon>
        <taxon>Methylococcaceae</taxon>
        <taxon>Methyloglobulus</taxon>
    </lineage>
</organism>
<accession>V5C483</accession>
<comment type="caution">
    <text evidence="2">The sequence shown here is derived from an EMBL/GenBank/DDBJ whole genome shotgun (WGS) entry which is preliminary data.</text>
</comment>